<dbReference type="InterPro" id="IPR010432">
    <property type="entry name" value="RDD"/>
</dbReference>
<evidence type="ECO:0000313" key="9">
    <source>
        <dbReference type="Proteomes" id="UP000006201"/>
    </source>
</evidence>
<organism evidence="8 9">
    <name type="scientific">Pseudoalteromonas tunicata D2</name>
    <dbReference type="NCBI Taxonomy" id="87626"/>
    <lineage>
        <taxon>Bacteria</taxon>
        <taxon>Pseudomonadati</taxon>
        <taxon>Pseudomonadota</taxon>
        <taxon>Gammaproteobacteria</taxon>
        <taxon>Alteromonadales</taxon>
        <taxon>Pseudoalteromonadaceae</taxon>
        <taxon>Pseudoalteromonas</taxon>
    </lineage>
</organism>
<evidence type="ECO:0000313" key="8">
    <source>
        <dbReference type="EMBL" id="EAR28396.1"/>
    </source>
</evidence>
<comment type="caution">
    <text evidence="8">The sequence shown here is derived from an EMBL/GenBank/DDBJ whole genome shotgun (WGS) entry which is preliminary data.</text>
</comment>
<feature type="transmembrane region" description="Helical" evidence="6">
    <location>
        <begin position="61"/>
        <end position="81"/>
    </location>
</feature>
<keyword evidence="3 6" id="KW-0812">Transmembrane</keyword>
<gene>
    <name evidence="8" type="ORF">PTD2_21312</name>
</gene>
<dbReference type="GO" id="GO:0005886">
    <property type="term" value="C:plasma membrane"/>
    <property type="evidence" value="ECO:0007669"/>
    <property type="project" value="UniProtKB-SubCell"/>
</dbReference>
<name>A4CAI8_9GAMM</name>
<dbReference type="AlphaFoldDB" id="A4CAI8"/>
<evidence type="ECO:0000259" key="7">
    <source>
        <dbReference type="Pfam" id="PF06271"/>
    </source>
</evidence>
<dbReference type="OrthoDB" id="9793824at2"/>
<evidence type="ECO:0000256" key="1">
    <source>
        <dbReference type="ARBA" id="ARBA00004651"/>
    </source>
</evidence>
<evidence type="ECO:0000256" key="5">
    <source>
        <dbReference type="ARBA" id="ARBA00023136"/>
    </source>
</evidence>
<comment type="subcellular location">
    <subcellularLocation>
        <location evidence="1">Cell membrane</location>
        <topology evidence="1">Multi-pass membrane protein</topology>
    </subcellularLocation>
</comment>
<keyword evidence="9" id="KW-1185">Reference proteome</keyword>
<proteinExistence type="predicted"/>
<dbReference type="RefSeq" id="WP_009840224.1">
    <property type="nucleotide sequence ID" value="NZ_CH959301.1"/>
</dbReference>
<dbReference type="STRING" id="87626.PTD2_21312"/>
<dbReference type="EMBL" id="AAOH01000004">
    <property type="protein sequence ID" value="EAR28396.1"/>
    <property type="molecule type" value="Genomic_DNA"/>
</dbReference>
<dbReference type="PANTHER" id="PTHR36115:SF4">
    <property type="entry name" value="MEMBRANE PROTEIN"/>
    <property type="match status" value="1"/>
</dbReference>
<evidence type="ECO:0000256" key="4">
    <source>
        <dbReference type="ARBA" id="ARBA00022989"/>
    </source>
</evidence>
<dbReference type="HOGENOM" id="CLU_053152_3_2_6"/>
<dbReference type="Proteomes" id="UP000006201">
    <property type="component" value="Unassembled WGS sequence"/>
</dbReference>
<keyword evidence="4 6" id="KW-1133">Transmembrane helix</keyword>
<dbReference type="eggNOG" id="COG1714">
    <property type="taxonomic scope" value="Bacteria"/>
</dbReference>
<feature type="transmembrane region" description="Helical" evidence="6">
    <location>
        <begin position="114"/>
        <end position="133"/>
    </location>
</feature>
<evidence type="ECO:0000256" key="3">
    <source>
        <dbReference type="ARBA" id="ARBA00022692"/>
    </source>
</evidence>
<keyword evidence="2" id="KW-1003">Cell membrane</keyword>
<keyword evidence="5 6" id="KW-0472">Membrane</keyword>
<reference evidence="8 9" key="1">
    <citation type="submission" date="2006-02" db="EMBL/GenBank/DDBJ databases">
        <authorList>
            <person name="Moran M.A."/>
            <person name="Kjelleberg S."/>
            <person name="Egan S."/>
            <person name="Saunders N."/>
            <person name="Thomas T."/>
            <person name="Ferriera S."/>
            <person name="Johnson J."/>
            <person name="Kravitz S."/>
            <person name="Halpern A."/>
            <person name="Remington K."/>
            <person name="Beeson K."/>
            <person name="Tran B."/>
            <person name="Rogers Y.-H."/>
            <person name="Friedman R."/>
            <person name="Venter J.C."/>
        </authorList>
    </citation>
    <scope>NUCLEOTIDE SEQUENCE [LARGE SCALE GENOMIC DNA]</scope>
    <source>
        <strain evidence="8 9">D2</strain>
    </source>
</reference>
<dbReference type="PANTHER" id="PTHR36115">
    <property type="entry name" value="PROLINE-RICH ANTIGEN HOMOLOG-RELATED"/>
    <property type="match status" value="1"/>
</dbReference>
<accession>A4CAI8</accession>
<protein>
    <recommendedName>
        <fullName evidence="7">RDD domain-containing protein</fullName>
    </recommendedName>
</protein>
<sequence>MNTTSTQSGYYQAVSDTHNAGFMRRALAHLIDGILLSTFLAACFIVFYGDSQWLTLQNSWSVNYIFYEELLPLVLAVAFWVKKAATPGKMVMNTKVVDANTGLNISTSQALLRYISYFISALPLGLGFIWILIDEQNRAWHDLIAGTVVVKQA</sequence>
<feature type="domain" description="RDD" evidence="7">
    <location>
        <begin position="20"/>
        <end position="146"/>
    </location>
</feature>
<evidence type="ECO:0000256" key="2">
    <source>
        <dbReference type="ARBA" id="ARBA00022475"/>
    </source>
</evidence>
<feature type="transmembrane region" description="Helical" evidence="6">
    <location>
        <begin position="27"/>
        <end position="49"/>
    </location>
</feature>
<evidence type="ECO:0000256" key="6">
    <source>
        <dbReference type="SAM" id="Phobius"/>
    </source>
</evidence>
<dbReference type="Pfam" id="PF06271">
    <property type="entry name" value="RDD"/>
    <property type="match status" value="1"/>
</dbReference>
<dbReference type="InterPro" id="IPR051791">
    <property type="entry name" value="Pra-immunoreactive"/>
</dbReference>